<dbReference type="RefSeq" id="WP_160721996.1">
    <property type="nucleotide sequence ID" value="NZ_SUMG01000013.1"/>
</dbReference>
<evidence type="ECO:0000313" key="3">
    <source>
        <dbReference type="EMBL" id="NBG88893.1"/>
    </source>
</evidence>
<evidence type="ECO:0000313" key="4">
    <source>
        <dbReference type="Proteomes" id="UP000449710"/>
    </source>
</evidence>
<gene>
    <name evidence="3" type="ORF">ISALK_10310</name>
</gene>
<evidence type="ECO:0008006" key="5">
    <source>
        <dbReference type="Google" id="ProtNLM"/>
    </source>
</evidence>
<proteinExistence type="predicted"/>
<accession>A0AA43XL82</accession>
<dbReference type="EMBL" id="SUMG01000013">
    <property type="protein sequence ID" value="NBG88893.1"/>
    <property type="molecule type" value="Genomic_DNA"/>
</dbReference>
<keyword evidence="2" id="KW-1133">Transmembrane helix</keyword>
<keyword evidence="4" id="KW-1185">Reference proteome</keyword>
<dbReference type="AlphaFoldDB" id="A0AA43XL82"/>
<name>A0AA43XL82_9CLOT</name>
<feature type="compositionally biased region" description="Basic and acidic residues" evidence="1">
    <location>
        <begin position="144"/>
        <end position="157"/>
    </location>
</feature>
<dbReference type="InterPro" id="IPR008965">
    <property type="entry name" value="CBM2/CBM3_carb-bd_dom_sf"/>
</dbReference>
<feature type="region of interest" description="Disordered" evidence="1">
    <location>
        <begin position="135"/>
        <end position="157"/>
    </location>
</feature>
<organism evidence="3 4">
    <name type="scientific">Isachenkonia alkalipeptolytica</name>
    <dbReference type="NCBI Taxonomy" id="2565777"/>
    <lineage>
        <taxon>Bacteria</taxon>
        <taxon>Bacillati</taxon>
        <taxon>Bacillota</taxon>
        <taxon>Clostridia</taxon>
        <taxon>Eubacteriales</taxon>
        <taxon>Clostridiaceae</taxon>
        <taxon>Isachenkonia</taxon>
    </lineage>
</organism>
<evidence type="ECO:0000256" key="1">
    <source>
        <dbReference type="SAM" id="MobiDB-lite"/>
    </source>
</evidence>
<dbReference type="Proteomes" id="UP000449710">
    <property type="component" value="Unassembled WGS sequence"/>
</dbReference>
<comment type="caution">
    <text evidence="3">The sequence shown here is derived from an EMBL/GenBank/DDBJ whole genome shotgun (WGS) entry which is preliminary data.</text>
</comment>
<keyword evidence="2" id="KW-0472">Membrane</keyword>
<feature type="transmembrane region" description="Helical" evidence="2">
    <location>
        <begin position="255"/>
        <end position="280"/>
    </location>
</feature>
<dbReference type="GO" id="GO:0030246">
    <property type="term" value="F:carbohydrate binding"/>
    <property type="evidence" value="ECO:0007669"/>
    <property type="project" value="InterPro"/>
</dbReference>
<sequence>MIIGFFLSPGPVFAEDVGLQIEAGPNGVVAGEVITIYVGFESDQSIGTIHADIIYDDERLEYQSGGGNVAQFGQGKGVISDSVNSPSDSRGYEFVFLVKDSGPAEFVVEFSEVISYEQGNYLGGPTESLVLSFDEASETDENQEEKSEEEKGEQGVDDEKALNTLQSFQLFSIYQQISKAEMSILHIGEIPLSVYRTEDLPEDVYLVTARAQEGKPKIYFYDQREGTLQRAAEEEIIVEKEVEVQGQGESRREFLLWPITLLIVLATILILAIVLLEQLLGEAKSNKQRRNHHETKEK</sequence>
<dbReference type="SUPFAM" id="SSF49384">
    <property type="entry name" value="Carbohydrate-binding domain"/>
    <property type="match status" value="1"/>
</dbReference>
<protein>
    <recommendedName>
        <fullName evidence="5">Cohesin domain-containing protein</fullName>
    </recommendedName>
</protein>
<keyword evidence="2" id="KW-0812">Transmembrane</keyword>
<evidence type="ECO:0000256" key="2">
    <source>
        <dbReference type="SAM" id="Phobius"/>
    </source>
</evidence>
<reference evidence="3 4" key="1">
    <citation type="submission" date="2019-04" db="EMBL/GenBank/DDBJ databases">
        <title>Isachenkonia alkalipeptolytica gen. nov. sp. nov. a new anaerobic, alkiliphilic organothrophic bacterium capable to reduce synthesized ferrihydrite isolated from a soda lake.</title>
        <authorList>
            <person name="Toshchakov S.V."/>
            <person name="Zavarzina D.G."/>
            <person name="Zhilina T.N."/>
            <person name="Kostrikina N.A."/>
            <person name="Kublanov I.V."/>
        </authorList>
    </citation>
    <scope>NUCLEOTIDE SEQUENCE [LARGE SCALE GENOMIC DNA]</scope>
    <source>
        <strain evidence="3 4">Z-1701</strain>
    </source>
</reference>